<protein>
    <submittedName>
        <fullName evidence="4">Uncharacterized protein</fullName>
    </submittedName>
</protein>
<dbReference type="OMA" id="PGCTGIR"/>
<reference evidence="4" key="1">
    <citation type="submission" date="2022-11" db="UniProtKB">
        <authorList>
            <consortium name="EnsemblMetazoa"/>
        </authorList>
    </citation>
    <scope>IDENTIFICATION</scope>
</reference>
<feature type="transmembrane region" description="Helical" evidence="2">
    <location>
        <begin position="558"/>
        <end position="580"/>
    </location>
</feature>
<dbReference type="RefSeq" id="XP_038076408.1">
    <property type="nucleotide sequence ID" value="XM_038220480.1"/>
</dbReference>
<keyword evidence="2" id="KW-1133">Transmembrane helix</keyword>
<dbReference type="AlphaFoldDB" id="A0A914BJE7"/>
<evidence type="ECO:0000313" key="4">
    <source>
        <dbReference type="EnsemblMetazoa" id="XP_038076408.1"/>
    </source>
</evidence>
<evidence type="ECO:0000256" key="1">
    <source>
        <dbReference type="SAM" id="MobiDB-lite"/>
    </source>
</evidence>
<dbReference type="RefSeq" id="XP_038076409.1">
    <property type="nucleotide sequence ID" value="XM_038220481.1"/>
</dbReference>
<evidence type="ECO:0000313" key="5">
    <source>
        <dbReference type="Proteomes" id="UP000887568"/>
    </source>
</evidence>
<keyword evidence="3" id="KW-0732">Signal</keyword>
<proteinExistence type="predicted"/>
<keyword evidence="2" id="KW-0472">Membrane</keyword>
<dbReference type="EnsemblMetazoa" id="XM_038220481.1">
    <property type="protein sequence ID" value="XP_038076409.1"/>
    <property type="gene ID" value="LOC119744525"/>
</dbReference>
<dbReference type="GeneID" id="119744525"/>
<name>A0A914BJE7_PATMI</name>
<evidence type="ECO:0000256" key="3">
    <source>
        <dbReference type="SAM" id="SignalP"/>
    </source>
</evidence>
<feature type="region of interest" description="Disordered" evidence="1">
    <location>
        <begin position="519"/>
        <end position="549"/>
    </location>
</feature>
<dbReference type="OrthoDB" id="10027045at2759"/>
<dbReference type="Proteomes" id="UP000887568">
    <property type="component" value="Unplaced"/>
</dbReference>
<organism evidence="4 5">
    <name type="scientific">Patiria miniata</name>
    <name type="common">Bat star</name>
    <name type="synonym">Asterina miniata</name>
    <dbReference type="NCBI Taxonomy" id="46514"/>
    <lineage>
        <taxon>Eukaryota</taxon>
        <taxon>Metazoa</taxon>
        <taxon>Echinodermata</taxon>
        <taxon>Eleutherozoa</taxon>
        <taxon>Asterozoa</taxon>
        <taxon>Asteroidea</taxon>
        <taxon>Valvatacea</taxon>
        <taxon>Valvatida</taxon>
        <taxon>Asterinidae</taxon>
        <taxon>Patiria</taxon>
    </lineage>
</organism>
<keyword evidence="2" id="KW-0812">Transmembrane</keyword>
<evidence type="ECO:0000256" key="2">
    <source>
        <dbReference type="SAM" id="Phobius"/>
    </source>
</evidence>
<keyword evidence="5" id="KW-1185">Reference proteome</keyword>
<sequence>MASGCGRMLSISSRLLWLVMLLGLYSGSRQHIADAQQTVDPQCSSLDGLIDHIVRSMHSMPATAVICAKMPGCTGVRCSLNILGQNIGISLRMYPCATPAQMRLRIFIPSSGINFSQMITHGTTISLPGVSMNSTGFQYSPLPGIRVQAQMAVNFKKVPEGLKLGLWFQARGFGTGISWPIVPDYVIVFPPCTAGLAPTPPPPQSQCGKMEALISSIPPPPGFTCAVFPDCLGLHCFGSINAVILTYAVNVSLTINHCDVPVSYTVALTNPGSPLLWQHTFYYNATVPVVANFPGRTNVNLQVLMQHKKGYIDTTIKVIVCLDVIGCFDISFMNNERVPVPACITNAPVPLMAHAHVDPSLQHETPECLGWQRVENSLKAINVPGLRVSFCYIEAPVCNHIMCTAEYNGQRPPATSTSYSIYVEVKHCTQPLTMLVSVRGLNNNFVMEDSVSANKNVTLNQHGVLLNVHFKELRNAIQLSVGVLIPMGYAAPLAVPLIRNQFIPLPKCGANDPAVPGGPVYPTNNVPWAPDQPEDGKEAPDLRVPKGNAESKNSAVPLAIGLLFASLIVIGAVFALVYWYRRPRRAPTEESVLVDETEHETVRFSIGS</sequence>
<accession>A0A914BJE7</accession>
<feature type="signal peptide" evidence="3">
    <location>
        <begin position="1"/>
        <end position="35"/>
    </location>
</feature>
<feature type="chain" id="PRO_5038275762" evidence="3">
    <location>
        <begin position="36"/>
        <end position="608"/>
    </location>
</feature>
<feature type="compositionally biased region" description="Basic and acidic residues" evidence="1">
    <location>
        <begin position="534"/>
        <end position="544"/>
    </location>
</feature>
<dbReference type="EnsemblMetazoa" id="XM_038220480.1">
    <property type="protein sequence ID" value="XP_038076408.1"/>
    <property type="gene ID" value="LOC119744525"/>
</dbReference>